<dbReference type="Proteomes" id="UP000069773">
    <property type="component" value="Unassembled WGS sequence"/>
</dbReference>
<dbReference type="Gene3D" id="3.50.50.60">
    <property type="entry name" value="FAD/NAD(P)-binding domain"/>
    <property type="match status" value="1"/>
</dbReference>
<keyword evidence="5" id="KW-1185">Reference proteome</keyword>
<evidence type="ECO:0000313" key="5">
    <source>
        <dbReference type="Proteomes" id="UP000069773"/>
    </source>
</evidence>
<dbReference type="PANTHER" id="PTHR10742">
    <property type="entry name" value="FLAVIN MONOAMINE OXIDASE"/>
    <property type="match status" value="1"/>
</dbReference>
<feature type="region of interest" description="Disordered" evidence="1">
    <location>
        <begin position="224"/>
        <end position="249"/>
    </location>
</feature>
<accession>A0AAW5SDH0</accession>
<gene>
    <name evidence="4" type="ORF">H7I77_00380</name>
    <name evidence="3" type="ORF">RMCN_4888</name>
</gene>
<dbReference type="Proteomes" id="UP001207528">
    <property type="component" value="Unassembled WGS sequence"/>
</dbReference>
<dbReference type="EMBL" id="BCTA01000072">
    <property type="protein sequence ID" value="GAT11755.1"/>
    <property type="molecule type" value="Genomic_DNA"/>
</dbReference>
<dbReference type="AlphaFoldDB" id="A0AAW5SDH0"/>
<dbReference type="InterPro" id="IPR050281">
    <property type="entry name" value="Flavin_monoamine_oxidase"/>
</dbReference>
<name>A0AAW5SDH0_MYCNV</name>
<feature type="compositionally biased region" description="Polar residues" evidence="1">
    <location>
        <begin position="231"/>
        <end position="243"/>
    </location>
</feature>
<organism evidence="4 6">
    <name type="scientific">Mycolicibacterium novocastrense</name>
    <name type="common">Mycobacterium novocastrense</name>
    <dbReference type="NCBI Taxonomy" id="59813"/>
    <lineage>
        <taxon>Bacteria</taxon>
        <taxon>Bacillati</taxon>
        <taxon>Actinomycetota</taxon>
        <taxon>Actinomycetes</taxon>
        <taxon>Mycobacteriales</taxon>
        <taxon>Mycobacteriaceae</taxon>
        <taxon>Mycolicibacterium</taxon>
    </lineage>
</organism>
<sequence>MIVGRREFICGAGLITAAALLSACSEGNRADGEHVAIVGAGFAGLAAARRLADAGVRVTVLEARDRIGGRTRTDASLGVPVDIGASWIHGTQGNPITELADAIGAGTVDTDFDDFALFDNGREVASDARAGLLTESDRIAVGLDELSANAAGSASVADGLAEVADMNDPLISWIVASQITGEYAADQSSCRCGGLAATARWTVLMCCSLAATHNCHNTLPAASRFGRTPLSGESPTTTARYTSTPPPVR</sequence>
<reference evidence="4" key="2">
    <citation type="submission" date="2020-07" db="EMBL/GenBank/DDBJ databases">
        <authorList>
            <person name="Pettersson B.M.F."/>
            <person name="Behra P.R.K."/>
            <person name="Ramesh M."/>
            <person name="Das S."/>
            <person name="Dasgupta S."/>
            <person name="Kirsebom L.A."/>
        </authorList>
    </citation>
    <scope>NUCLEOTIDE SEQUENCE</scope>
    <source>
        <strain evidence="4">DSM 44203</strain>
    </source>
</reference>
<dbReference type="SUPFAM" id="SSF51905">
    <property type="entry name" value="FAD/NAD(P)-binding domain"/>
    <property type="match status" value="1"/>
</dbReference>
<evidence type="ECO:0000256" key="1">
    <source>
        <dbReference type="SAM" id="MobiDB-lite"/>
    </source>
</evidence>
<evidence type="ECO:0000259" key="2">
    <source>
        <dbReference type="Pfam" id="PF01593"/>
    </source>
</evidence>
<protein>
    <submittedName>
        <fullName evidence="4">FAD-dependent oxidoreductase</fullName>
    </submittedName>
    <submittedName>
        <fullName evidence="3">Polyamine oxidase</fullName>
    </submittedName>
</protein>
<proteinExistence type="predicted"/>
<dbReference type="InterPro" id="IPR036188">
    <property type="entry name" value="FAD/NAD-bd_sf"/>
</dbReference>
<dbReference type="EMBL" id="JACKTI010000005">
    <property type="protein sequence ID" value="MCV7021813.1"/>
    <property type="molecule type" value="Genomic_DNA"/>
</dbReference>
<feature type="domain" description="Amine oxidase" evidence="2">
    <location>
        <begin position="42"/>
        <end position="127"/>
    </location>
</feature>
<dbReference type="InterPro" id="IPR002937">
    <property type="entry name" value="Amino_oxidase"/>
</dbReference>
<evidence type="ECO:0000313" key="6">
    <source>
        <dbReference type="Proteomes" id="UP001207528"/>
    </source>
</evidence>
<dbReference type="GO" id="GO:0016491">
    <property type="term" value="F:oxidoreductase activity"/>
    <property type="evidence" value="ECO:0007669"/>
    <property type="project" value="InterPro"/>
</dbReference>
<reference evidence="3 5" key="1">
    <citation type="journal article" date="2016" name="Genome Announc.">
        <title>Draft Genome Sequences of Five Rapidly Growing Mycobacterium Species, M. thermoresistibile, M. fortuitum subsp. acetamidolyticum, M. canariasense, M. brisbanense, and M. novocastrense.</title>
        <authorList>
            <person name="Katahira K."/>
            <person name="Ogura Y."/>
            <person name="Gotoh Y."/>
            <person name="Hayashi T."/>
        </authorList>
    </citation>
    <scope>NUCLEOTIDE SEQUENCE [LARGE SCALE GENOMIC DNA]</scope>
    <source>
        <strain evidence="3 5">JCM18114</strain>
    </source>
</reference>
<dbReference type="PRINTS" id="PR00419">
    <property type="entry name" value="ADXRDTASE"/>
</dbReference>
<evidence type="ECO:0000313" key="3">
    <source>
        <dbReference type="EMBL" id="GAT11755.1"/>
    </source>
</evidence>
<reference evidence="4" key="3">
    <citation type="journal article" date="2022" name="BMC Genomics">
        <title>Comparative genome analysis of mycobacteria focusing on tRNA and non-coding RNA.</title>
        <authorList>
            <person name="Behra P.R.K."/>
            <person name="Pettersson B.M.F."/>
            <person name="Ramesh M."/>
            <person name="Das S."/>
            <person name="Dasgupta S."/>
            <person name="Kirsebom L.A."/>
        </authorList>
    </citation>
    <scope>NUCLEOTIDE SEQUENCE</scope>
    <source>
        <strain evidence="4">DSM 44203</strain>
    </source>
</reference>
<dbReference type="PANTHER" id="PTHR10742:SF410">
    <property type="entry name" value="LYSINE-SPECIFIC HISTONE DEMETHYLASE 2"/>
    <property type="match status" value="1"/>
</dbReference>
<dbReference type="Pfam" id="PF01593">
    <property type="entry name" value="Amino_oxidase"/>
    <property type="match status" value="1"/>
</dbReference>
<comment type="caution">
    <text evidence="4">The sequence shown here is derived from an EMBL/GenBank/DDBJ whole genome shotgun (WGS) entry which is preliminary data.</text>
</comment>
<dbReference type="PROSITE" id="PS51257">
    <property type="entry name" value="PROKAR_LIPOPROTEIN"/>
    <property type="match status" value="1"/>
</dbReference>
<evidence type="ECO:0000313" key="4">
    <source>
        <dbReference type="EMBL" id="MCV7021813.1"/>
    </source>
</evidence>